<sequence length="279" mass="29908">MNSDAASVAAPAQPAIRLGLMWTVLFTILWTWLIYSLPALPQSGFPVLCVRLLAHGLIALGLWLGLENTALTPEQRRATWLVVMVPFTLWAALAWTASINGAFRTGASSLPLLPAAILLPVIVGTPVLMLSKRVGQLLDAMPTTWLIALQVYRIFGSQWLAYWLRGVLPGVWALPAGAGDVLTGLFAVPVAIALAAGTAEERKGAIFWNIFGLADFAVAIALGMAMSPGPFQLIVPDGPSMAIDTFPNVLTPAFVVPSSILLHALSLRQLRRRSRVETV</sequence>
<evidence type="ECO:0000313" key="3">
    <source>
        <dbReference type="Proteomes" id="UP000063308"/>
    </source>
</evidence>
<accession>A0A0E4BMH6</accession>
<keyword evidence="1" id="KW-1133">Transmembrane helix</keyword>
<evidence type="ECO:0000313" key="2">
    <source>
        <dbReference type="EMBL" id="BAR55504.1"/>
    </source>
</evidence>
<feature type="transmembrane region" description="Helical" evidence="1">
    <location>
        <begin position="44"/>
        <end position="66"/>
    </location>
</feature>
<feature type="transmembrane region" description="Helical" evidence="1">
    <location>
        <begin position="170"/>
        <end position="194"/>
    </location>
</feature>
<protein>
    <submittedName>
        <fullName evidence="2">Uncharacterized protein</fullName>
    </submittedName>
</protein>
<name>A0A0E4BMH6_9BRAD</name>
<reference evidence="2 3" key="1">
    <citation type="submission" date="2014-11" db="EMBL/GenBank/DDBJ databases">
        <title>Symbiosis island explosion on the genome of extra-slow-growing strains of soybean bradyrhizobia with massive insertion sequences.</title>
        <authorList>
            <person name="Iida T."/>
            <person name="Minamisawa K."/>
        </authorList>
    </citation>
    <scope>NUCLEOTIDE SEQUENCE [LARGE SCALE GENOMIC DNA]</scope>
    <source>
        <strain evidence="2 3">NK6</strain>
    </source>
</reference>
<feature type="transmembrane region" description="Helical" evidence="1">
    <location>
        <begin position="20"/>
        <end position="38"/>
    </location>
</feature>
<dbReference type="EMBL" id="AP014685">
    <property type="protein sequence ID" value="BAR55504.1"/>
    <property type="molecule type" value="Genomic_DNA"/>
</dbReference>
<proteinExistence type="predicted"/>
<dbReference type="AlphaFoldDB" id="A0A0E4BMH6"/>
<dbReference type="RefSeq" id="WP_060909023.1">
    <property type="nucleotide sequence ID" value="NZ_CP126038.1"/>
</dbReference>
<feature type="transmembrane region" description="Helical" evidence="1">
    <location>
        <begin position="246"/>
        <end position="265"/>
    </location>
</feature>
<organism evidence="2 3">
    <name type="scientific">Bradyrhizobium diazoefficiens</name>
    <dbReference type="NCBI Taxonomy" id="1355477"/>
    <lineage>
        <taxon>Bacteria</taxon>
        <taxon>Pseudomonadati</taxon>
        <taxon>Pseudomonadota</taxon>
        <taxon>Alphaproteobacteria</taxon>
        <taxon>Hyphomicrobiales</taxon>
        <taxon>Nitrobacteraceae</taxon>
        <taxon>Bradyrhizobium</taxon>
    </lineage>
</organism>
<evidence type="ECO:0000256" key="1">
    <source>
        <dbReference type="SAM" id="Phobius"/>
    </source>
</evidence>
<feature type="transmembrane region" description="Helical" evidence="1">
    <location>
        <begin position="78"/>
        <end position="98"/>
    </location>
</feature>
<gene>
    <name evidence="2" type="ORF">NK6_2323</name>
</gene>
<keyword evidence="1" id="KW-0472">Membrane</keyword>
<feature type="transmembrane region" description="Helical" evidence="1">
    <location>
        <begin position="110"/>
        <end position="131"/>
    </location>
</feature>
<dbReference type="Proteomes" id="UP000063308">
    <property type="component" value="Chromosome"/>
</dbReference>
<feature type="transmembrane region" description="Helical" evidence="1">
    <location>
        <begin position="206"/>
        <end position="226"/>
    </location>
</feature>
<keyword evidence="1" id="KW-0812">Transmembrane</keyword>